<name>A0A7X6DAZ4_9ENTE</name>
<evidence type="ECO:0000313" key="2">
    <source>
        <dbReference type="Proteomes" id="UP000521358"/>
    </source>
</evidence>
<dbReference type="EMBL" id="JAAVMB010000019">
    <property type="protein sequence ID" value="NKC69061.1"/>
    <property type="molecule type" value="Genomic_DNA"/>
</dbReference>
<sequence length="135" mass="15685">MQYTRPTGVRKSISKEFEVGNHQAMIKKVTRLPGDKKKKKDTFMIHLEGVHGESILSFLTFDTPFTNENLQYLLASIEDNGVAIPDMSFRYNRETYEFLYGKNVFINVAEGKYKGKKQNQVTGFITLKEYQQENF</sequence>
<reference evidence="1 2" key="1">
    <citation type="submission" date="2020-03" db="EMBL/GenBank/DDBJ databases">
        <title>Bacterial samples isolated from urine from healthy bovine heifers (Gyr breed).</title>
        <authorList>
            <person name="Giannattasio-Ferraz S."/>
            <person name="Maskeri L."/>
            <person name="Penido A."/>
            <person name="Barbosa-Stancioli E.F."/>
            <person name="Putonti C."/>
        </authorList>
    </citation>
    <scope>NUCLEOTIDE SEQUENCE [LARGE SCALE GENOMIC DNA]</scope>
    <source>
        <strain evidence="1 2">UFMG-H7</strain>
    </source>
</reference>
<gene>
    <name evidence="1" type="ORF">HED35_13270</name>
</gene>
<proteinExistence type="predicted"/>
<dbReference type="Proteomes" id="UP000521358">
    <property type="component" value="Unassembled WGS sequence"/>
</dbReference>
<dbReference type="RefSeq" id="WP_167808104.1">
    <property type="nucleotide sequence ID" value="NZ_JAAVMB010000019.1"/>
</dbReference>
<accession>A0A7X6DAZ4</accession>
<comment type="caution">
    <text evidence="1">The sequence shown here is derived from an EMBL/GenBank/DDBJ whole genome shotgun (WGS) entry which is preliminary data.</text>
</comment>
<protein>
    <submittedName>
        <fullName evidence="1">Type III secretion system protein PrgE</fullName>
    </submittedName>
</protein>
<dbReference type="AlphaFoldDB" id="A0A7X6DAZ4"/>
<evidence type="ECO:0000313" key="1">
    <source>
        <dbReference type="EMBL" id="NKC69061.1"/>
    </source>
</evidence>
<organism evidence="1 2">
    <name type="scientific">Vagococcus fluvialis</name>
    <dbReference type="NCBI Taxonomy" id="2738"/>
    <lineage>
        <taxon>Bacteria</taxon>
        <taxon>Bacillati</taxon>
        <taxon>Bacillota</taxon>
        <taxon>Bacilli</taxon>
        <taxon>Lactobacillales</taxon>
        <taxon>Enterococcaceae</taxon>
        <taxon>Vagococcus</taxon>
    </lineage>
</organism>